<dbReference type="PANTHER" id="PTHR45947">
    <property type="entry name" value="SULFOQUINOVOSYL TRANSFERASE SQD2"/>
    <property type="match status" value="1"/>
</dbReference>
<dbReference type="CDD" id="cd03814">
    <property type="entry name" value="GT4-like"/>
    <property type="match status" value="1"/>
</dbReference>
<evidence type="ECO:0000313" key="2">
    <source>
        <dbReference type="EMBL" id="SFN19541.1"/>
    </source>
</evidence>
<accession>A0A1I4X0M1</accession>
<dbReference type="Proteomes" id="UP000198575">
    <property type="component" value="Unassembled WGS sequence"/>
</dbReference>
<dbReference type="Pfam" id="PF13692">
    <property type="entry name" value="Glyco_trans_1_4"/>
    <property type="match status" value="1"/>
</dbReference>
<dbReference type="SUPFAM" id="SSF53756">
    <property type="entry name" value="UDP-Glycosyltransferase/glycogen phosphorylase"/>
    <property type="match status" value="1"/>
</dbReference>
<reference evidence="2 3" key="1">
    <citation type="submission" date="2016-10" db="EMBL/GenBank/DDBJ databases">
        <authorList>
            <person name="de Groot N.N."/>
        </authorList>
    </citation>
    <scope>NUCLEOTIDE SEQUENCE [LARGE SCALE GENOMIC DNA]</scope>
    <source>
        <strain evidence="2 3">CGMCC 1.7659</strain>
    </source>
</reference>
<gene>
    <name evidence="2" type="ORF">SAMN05216289_10732</name>
</gene>
<dbReference type="STRING" id="578942.SAMN05216289_10732"/>
<dbReference type="InterPro" id="IPR050194">
    <property type="entry name" value="Glycosyltransferase_grp1"/>
</dbReference>
<evidence type="ECO:0000313" key="3">
    <source>
        <dbReference type="Proteomes" id="UP000198575"/>
    </source>
</evidence>
<dbReference type="InterPro" id="IPR028098">
    <property type="entry name" value="Glyco_trans_4-like_N"/>
</dbReference>
<proteinExistence type="predicted"/>
<dbReference type="PANTHER" id="PTHR45947:SF3">
    <property type="entry name" value="SULFOQUINOVOSYL TRANSFERASE SQD2"/>
    <property type="match status" value="1"/>
</dbReference>
<dbReference type="OrthoDB" id="9802525at2"/>
<name>A0A1I4X0M1_9GAMM</name>
<dbReference type="GO" id="GO:0016757">
    <property type="term" value="F:glycosyltransferase activity"/>
    <property type="evidence" value="ECO:0007669"/>
    <property type="project" value="TreeGrafter"/>
</dbReference>
<keyword evidence="2" id="KW-0808">Transferase</keyword>
<evidence type="ECO:0000259" key="1">
    <source>
        <dbReference type="Pfam" id="PF13439"/>
    </source>
</evidence>
<dbReference type="EMBL" id="FOVF01000007">
    <property type="protein sequence ID" value="SFN19541.1"/>
    <property type="molecule type" value="Genomic_DNA"/>
</dbReference>
<keyword evidence="3" id="KW-1185">Reference proteome</keyword>
<sequence length="379" mass="41203">MRTAIVTETWPPEINGVALTVQSLARGLRRLGHSVELVRPDRPGDAATISANEFAELRVRSTGLPRYPGLRVGLPAQSRLVRHWSSSRPQAIYVATEGPLGHSALGAARRLGIPACTGFHTRFDDFITHYGFPWLSPFVFAGMRRFHNRAATTLVPTRELADFLRSRAFANISVLSRAVDVDLFAPSRRDATLRDRWGLTDDGLAVIHVGRLAAEKNLDLAVRAFREIERVHAGARFIVVGDGPERGRLADTNPDFIFAGMHRDEALARHYASGDLFLFPSLTETFGNVTLEAMASGLPVVTFDYGAAREHIREADCGVCVPFADADAFVAAAVALAGDPARRSRMAGRARETVSCLSPDAVSRGFADLMGSLCKENAA</sequence>
<organism evidence="2 3">
    <name type="scientific">Dokdonella immobilis</name>
    <dbReference type="NCBI Taxonomy" id="578942"/>
    <lineage>
        <taxon>Bacteria</taxon>
        <taxon>Pseudomonadati</taxon>
        <taxon>Pseudomonadota</taxon>
        <taxon>Gammaproteobacteria</taxon>
        <taxon>Lysobacterales</taxon>
        <taxon>Rhodanobacteraceae</taxon>
        <taxon>Dokdonella</taxon>
    </lineage>
</organism>
<protein>
    <submittedName>
        <fullName evidence="2">Glycosyltransferase involved in cell wall bisynthesis</fullName>
    </submittedName>
</protein>
<feature type="domain" description="Glycosyltransferase subfamily 4-like N-terminal" evidence="1">
    <location>
        <begin position="14"/>
        <end position="182"/>
    </location>
</feature>
<dbReference type="Gene3D" id="3.40.50.2000">
    <property type="entry name" value="Glycogen Phosphorylase B"/>
    <property type="match status" value="2"/>
</dbReference>
<dbReference type="RefSeq" id="WP_092406632.1">
    <property type="nucleotide sequence ID" value="NZ_FOVF01000007.1"/>
</dbReference>
<dbReference type="AlphaFoldDB" id="A0A1I4X0M1"/>
<dbReference type="Pfam" id="PF13439">
    <property type="entry name" value="Glyco_transf_4"/>
    <property type="match status" value="1"/>
</dbReference>